<sequence>MTLLYIKICEDIASKGGNTPLRHTPNRPPWRIVCECVKAAKGGQPARTSIVYIRKERKSYRGVKCPPSRLPCASFTYPFQNCISFLANFAEGAKNSAFYWKRKICIPFQQYVSPVSYLWRGWQIKLDRSEEFEFSERYVIEVNKIRG</sequence>
<evidence type="ECO:0000313" key="1">
    <source>
        <dbReference type="EMBL" id="KAK9880907.1"/>
    </source>
</evidence>
<gene>
    <name evidence="1" type="ORF">WA026_013239</name>
</gene>
<dbReference type="AlphaFoldDB" id="A0AAW1ULJ6"/>
<comment type="caution">
    <text evidence="1">The sequence shown here is derived from an EMBL/GenBank/DDBJ whole genome shotgun (WGS) entry which is preliminary data.</text>
</comment>
<dbReference type="EMBL" id="JARQZJ010000066">
    <property type="protein sequence ID" value="KAK9880907.1"/>
    <property type="molecule type" value="Genomic_DNA"/>
</dbReference>
<name>A0AAW1ULJ6_9CUCU</name>
<evidence type="ECO:0000313" key="2">
    <source>
        <dbReference type="Proteomes" id="UP001431783"/>
    </source>
</evidence>
<keyword evidence="2" id="KW-1185">Reference proteome</keyword>
<accession>A0AAW1ULJ6</accession>
<organism evidence="1 2">
    <name type="scientific">Henosepilachna vigintioctopunctata</name>
    <dbReference type="NCBI Taxonomy" id="420089"/>
    <lineage>
        <taxon>Eukaryota</taxon>
        <taxon>Metazoa</taxon>
        <taxon>Ecdysozoa</taxon>
        <taxon>Arthropoda</taxon>
        <taxon>Hexapoda</taxon>
        <taxon>Insecta</taxon>
        <taxon>Pterygota</taxon>
        <taxon>Neoptera</taxon>
        <taxon>Endopterygota</taxon>
        <taxon>Coleoptera</taxon>
        <taxon>Polyphaga</taxon>
        <taxon>Cucujiformia</taxon>
        <taxon>Coccinelloidea</taxon>
        <taxon>Coccinellidae</taxon>
        <taxon>Epilachninae</taxon>
        <taxon>Epilachnini</taxon>
        <taxon>Henosepilachna</taxon>
    </lineage>
</organism>
<dbReference type="Proteomes" id="UP001431783">
    <property type="component" value="Unassembled WGS sequence"/>
</dbReference>
<reference evidence="1 2" key="1">
    <citation type="submission" date="2023-03" db="EMBL/GenBank/DDBJ databases">
        <title>Genome insight into feeding habits of ladybird beetles.</title>
        <authorList>
            <person name="Li H.-S."/>
            <person name="Huang Y.-H."/>
            <person name="Pang H."/>
        </authorList>
    </citation>
    <scope>NUCLEOTIDE SEQUENCE [LARGE SCALE GENOMIC DNA]</scope>
    <source>
        <strain evidence="1">SYSU_2023b</strain>
        <tissue evidence="1">Whole body</tissue>
    </source>
</reference>
<protein>
    <submittedName>
        <fullName evidence="1">Uncharacterized protein</fullName>
    </submittedName>
</protein>
<proteinExistence type="predicted"/>